<protein>
    <submittedName>
        <fullName evidence="2">Nitrile hydratase beta subunit</fullName>
    </submittedName>
</protein>
<proteinExistence type="predicted"/>
<dbReference type="Gene3D" id="1.10.472.20">
    <property type="entry name" value="Nitrile hydratase, beta subunit"/>
    <property type="match status" value="1"/>
</dbReference>
<dbReference type="EMBL" id="CADCUV010000070">
    <property type="protein sequence ID" value="CAA9408695.1"/>
    <property type="molecule type" value="Genomic_DNA"/>
</dbReference>
<accession>A0A6J4PEI2</accession>
<name>A0A6J4PEI2_9ACTN</name>
<dbReference type="InterPro" id="IPR042262">
    <property type="entry name" value="CN_hydtase_beta_C"/>
</dbReference>
<reference evidence="2" key="1">
    <citation type="submission" date="2020-02" db="EMBL/GenBank/DDBJ databases">
        <authorList>
            <person name="Meier V. D."/>
        </authorList>
    </citation>
    <scope>NUCLEOTIDE SEQUENCE</scope>
    <source>
        <strain evidence="2">AVDCRST_MAG22</strain>
    </source>
</reference>
<dbReference type="AlphaFoldDB" id="A0A6J4PEI2"/>
<dbReference type="Pfam" id="PF21006">
    <property type="entry name" value="NHase_beta_N"/>
    <property type="match status" value="1"/>
</dbReference>
<evidence type="ECO:0000259" key="1">
    <source>
        <dbReference type="Pfam" id="PF21006"/>
    </source>
</evidence>
<dbReference type="SUPFAM" id="SSF50090">
    <property type="entry name" value="Electron transport accessory proteins"/>
    <property type="match status" value="1"/>
</dbReference>
<sequence>MGGEPAGPIDRSGHEPEDWERIADAVNAALGKRGIQTTDEHRRAIEGLPNYRDLAYYERWASATERLLVEKGILTSVEIDERAAEIEGRWRNA</sequence>
<feature type="domain" description="Nitrile hydratase beta subunit-like N-terminal" evidence="1">
    <location>
        <begin position="1"/>
        <end position="86"/>
    </location>
</feature>
<organism evidence="2">
    <name type="scientific">uncultured Rubrobacteraceae bacterium</name>
    <dbReference type="NCBI Taxonomy" id="349277"/>
    <lineage>
        <taxon>Bacteria</taxon>
        <taxon>Bacillati</taxon>
        <taxon>Actinomycetota</taxon>
        <taxon>Rubrobacteria</taxon>
        <taxon>Rubrobacterales</taxon>
        <taxon>Rubrobacteraceae</taxon>
        <taxon>environmental samples</taxon>
    </lineage>
</organism>
<evidence type="ECO:0000313" key="2">
    <source>
        <dbReference type="EMBL" id="CAA9408695.1"/>
    </source>
</evidence>
<dbReference type="InterPro" id="IPR049054">
    <property type="entry name" value="CN_hydtase_beta-like_N"/>
</dbReference>
<dbReference type="InterPro" id="IPR008990">
    <property type="entry name" value="Elect_transpt_acc-like_dom_sf"/>
</dbReference>
<gene>
    <name evidence="2" type="ORF">AVDCRST_MAG22-1715</name>
</gene>